<dbReference type="AlphaFoldDB" id="A0A0N0RYP6"/>
<gene>
    <name evidence="1" type="ORF">ACN38_g6616</name>
</gene>
<sequence length="74" mass="8834">MRRLLIKLQAAIDRLVPVISKFQPIKGYEGTNVQSGIYPTLNVFPIVSWNWVLQMVFYFHDWYQQVARHRTIQN</sequence>
<evidence type="ECO:0000313" key="1">
    <source>
        <dbReference type="EMBL" id="KOS42522.1"/>
    </source>
</evidence>
<organism evidence="1 2">
    <name type="scientific">Penicillium nordicum</name>
    <dbReference type="NCBI Taxonomy" id="229535"/>
    <lineage>
        <taxon>Eukaryota</taxon>
        <taxon>Fungi</taxon>
        <taxon>Dikarya</taxon>
        <taxon>Ascomycota</taxon>
        <taxon>Pezizomycotina</taxon>
        <taxon>Eurotiomycetes</taxon>
        <taxon>Eurotiomycetidae</taxon>
        <taxon>Eurotiales</taxon>
        <taxon>Aspergillaceae</taxon>
        <taxon>Penicillium</taxon>
    </lineage>
</organism>
<dbReference type="Proteomes" id="UP000037696">
    <property type="component" value="Unassembled WGS sequence"/>
</dbReference>
<accession>A0A0N0RYP6</accession>
<proteinExistence type="predicted"/>
<keyword evidence="2" id="KW-1185">Reference proteome</keyword>
<name>A0A0N0RYP6_9EURO</name>
<comment type="caution">
    <text evidence="1">The sequence shown here is derived from an EMBL/GenBank/DDBJ whole genome shotgun (WGS) entry which is preliminary data.</text>
</comment>
<reference evidence="1 2" key="1">
    <citation type="submission" date="2015-08" db="EMBL/GenBank/DDBJ databases">
        <title>Genome sequencing of Penicillium nordicum.</title>
        <authorList>
            <person name="Nguyen H.D."/>
            <person name="Seifert K.A."/>
        </authorList>
    </citation>
    <scope>NUCLEOTIDE SEQUENCE [LARGE SCALE GENOMIC DNA]</scope>
    <source>
        <strain evidence="1 2">DAOMC 185683</strain>
    </source>
</reference>
<evidence type="ECO:0000313" key="2">
    <source>
        <dbReference type="Proteomes" id="UP000037696"/>
    </source>
</evidence>
<protein>
    <submittedName>
        <fullName evidence="1">Uncharacterized protein</fullName>
    </submittedName>
</protein>
<dbReference type="EMBL" id="LHQQ01000104">
    <property type="protein sequence ID" value="KOS42522.1"/>
    <property type="molecule type" value="Genomic_DNA"/>
</dbReference>